<dbReference type="GO" id="GO:0030170">
    <property type="term" value="F:pyridoxal phosphate binding"/>
    <property type="evidence" value="ECO:0007669"/>
    <property type="project" value="InterPro"/>
</dbReference>
<dbReference type="PROSITE" id="PS00102">
    <property type="entry name" value="PHOSPHORYLASE"/>
    <property type="match status" value="1"/>
</dbReference>
<dbReference type="GO" id="GO:0005975">
    <property type="term" value="P:carbohydrate metabolic process"/>
    <property type="evidence" value="ECO:0007669"/>
    <property type="project" value="InterPro"/>
</dbReference>
<keyword evidence="6" id="KW-0328">Glycosyltransferase</keyword>
<sequence>MKALRRFTVRAHLPERLTALDQLSTNLRWSWDKPTQELFATIDPELWERCASDPVALLGAVNPARLDELAMDEAFLGRLDALTADLNDYLSRPLWYQQRQEQGAEMPAAIAYFSMEFGIAEVLPNYSGGLGILAGDHLKSASDLGVPLVAVGLYYRSGYFRQSLTADGWQNETYPSLDPQGLPLRLLTDATGEPALVELMLPDSAQLHARIWVAQVGRVPLLLLDSDVPENEHDLRSVTDRLYGGDQEHRMRQEILAGIGGVRAIRAFTDIHGLPAPEVFHMNEGHAGFLGAERIRELMTGPGLDFDTALTVVRSSTVFTTHTPVPAGIDRFPIEMVRLYFDDHADDEAESREKAATSDGTPVLLPGVPTARILALGAEDDPTKFNMAHMGLRLAQRANGVSSLHGRVSRSMFNELWPGFDASEVPIGSITNGVHARTWAAPQWLQLGRELAGSDSFSDPGVWLRLKQVDAGHLWWIRSQLRSLLVDDVRQRLRRSWLERGASDAELGWIATAFDPEVLTIGFARRVPTYKRLTLMLRDPDRLEQLLLDSERPIQLIVAGKSHPADDGGKALIQQVVRFADRPAVRHRIAFLPDYDMSMARLLYWGCDVWLNNPLRPLEACGTSGMKSALNGGLNLSIRDGWWDEWYDGENGWEIPSADGVADEDRRDDLESSGLYTLLEEAVAPKFYERDEHGVPPRWIEMVRHTVQTLGPKVLASRMVRDYVEQYYTPAAQSLRKTIAPADDAAGGGEFGAARELAAYRRRAQQAWPKIVITDVDSTGLPDSPVLGSKLTLTATVQLAGLAPDEVTVQAVVGRVDSSDALLEPITVEMSYTGTAEGGNQVFSTTTPLPLAGSVGYTVRVLPHNPMLAASNELGLVTLA</sequence>
<dbReference type="Pfam" id="PF11897">
    <property type="entry name" value="DUF3417"/>
    <property type="match status" value="1"/>
</dbReference>
<proteinExistence type="inferred from homology"/>
<dbReference type="RefSeq" id="WP_065027375.1">
    <property type="nucleotide sequence ID" value="NZ_LZKI01000033.1"/>
</dbReference>
<dbReference type="AlphaFoldDB" id="A0A1A2Z7R8"/>
<evidence type="ECO:0000256" key="5">
    <source>
        <dbReference type="ARBA" id="ARBA00022533"/>
    </source>
</evidence>
<keyword evidence="9" id="KW-0119">Carbohydrate metabolism</keyword>
<organism evidence="13 14">
    <name type="scientific">Mycobacterium colombiense</name>
    <dbReference type="NCBI Taxonomy" id="339268"/>
    <lineage>
        <taxon>Bacteria</taxon>
        <taxon>Bacillati</taxon>
        <taxon>Actinomycetota</taxon>
        <taxon>Actinomycetes</taxon>
        <taxon>Mycobacteriales</taxon>
        <taxon>Mycobacteriaceae</taxon>
        <taxon>Mycobacterium</taxon>
        <taxon>Mycobacterium avium complex (MAC)</taxon>
    </lineage>
</organism>
<dbReference type="PANTHER" id="PTHR42655:SF1">
    <property type="entry name" value="GLYCOGEN PHOSPHORYLASE"/>
    <property type="match status" value="1"/>
</dbReference>
<gene>
    <name evidence="13" type="ORF">A5708_15190</name>
</gene>
<feature type="domain" description="DUF3417" evidence="12">
    <location>
        <begin position="13"/>
        <end position="123"/>
    </location>
</feature>
<dbReference type="NCBIfam" id="TIGR02094">
    <property type="entry name" value="more_P_ylases"/>
    <property type="match status" value="1"/>
</dbReference>
<dbReference type="Gene3D" id="3.40.50.2000">
    <property type="entry name" value="Glycogen Phosphorylase B"/>
    <property type="match status" value="3"/>
</dbReference>
<accession>A0A1A2Z7R8</accession>
<dbReference type="Proteomes" id="UP000091846">
    <property type="component" value="Unassembled WGS sequence"/>
</dbReference>
<evidence type="ECO:0000256" key="10">
    <source>
        <dbReference type="ARBA" id="ARBA00025174"/>
    </source>
</evidence>
<comment type="function">
    <text evidence="10">Phosphorylase is an important allosteric enzyme in carbohydrate metabolism. Enzymes from different sources differ in their regulatory mechanisms and in their natural substrates. However, all known phosphorylases share catalytic and structural properties.</text>
</comment>
<dbReference type="InterPro" id="IPR024517">
    <property type="entry name" value="Glycogen_phosphorylase_DUF3417"/>
</dbReference>
<evidence type="ECO:0000256" key="6">
    <source>
        <dbReference type="ARBA" id="ARBA00022676"/>
    </source>
</evidence>
<feature type="modified residue" description="N6-(pyridoxal phosphate)lysine" evidence="11">
    <location>
        <position position="627"/>
    </location>
</feature>
<dbReference type="SUPFAM" id="SSF53756">
    <property type="entry name" value="UDP-Glycosyltransferase/glycogen phosphorylase"/>
    <property type="match status" value="1"/>
</dbReference>
<dbReference type="OrthoDB" id="9760804at2"/>
<keyword evidence="8 11" id="KW-0663">Pyridoxal phosphate</keyword>
<evidence type="ECO:0000313" key="14">
    <source>
        <dbReference type="Proteomes" id="UP000091846"/>
    </source>
</evidence>
<comment type="catalytic activity">
    <reaction evidence="1">
        <text>[(1-&gt;4)-alpha-D-glucosyl](n) + phosphate = [(1-&gt;4)-alpha-D-glucosyl](n-1) + alpha-D-glucose 1-phosphate</text>
        <dbReference type="Rhea" id="RHEA:41732"/>
        <dbReference type="Rhea" id="RHEA-COMP:9584"/>
        <dbReference type="Rhea" id="RHEA-COMP:9586"/>
        <dbReference type="ChEBI" id="CHEBI:15444"/>
        <dbReference type="ChEBI" id="CHEBI:43474"/>
        <dbReference type="ChEBI" id="CHEBI:58601"/>
        <dbReference type="EC" id="2.4.1.1"/>
    </reaction>
</comment>
<dbReference type="InterPro" id="IPR052182">
    <property type="entry name" value="Glycogen/Maltodextrin_Phosph"/>
</dbReference>
<dbReference type="GO" id="GO:0008184">
    <property type="term" value="F:glycogen phosphorylase activity"/>
    <property type="evidence" value="ECO:0007669"/>
    <property type="project" value="InterPro"/>
</dbReference>
<dbReference type="EC" id="2.4.1.1" evidence="4"/>
<evidence type="ECO:0000256" key="7">
    <source>
        <dbReference type="ARBA" id="ARBA00022679"/>
    </source>
</evidence>
<dbReference type="InterPro" id="IPR000811">
    <property type="entry name" value="Glyco_trans_35"/>
</dbReference>
<comment type="cofactor">
    <cofactor evidence="2">
        <name>pyridoxal 5'-phosphate</name>
        <dbReference type="ChEBI" id="CHEBI:597326"/>
    </cofactor>
</comment>
<keyword evidence="7" id="KW-0808">Transferase</keyword>
<evidence type="ECO:0000256" key="1">
    <source>
        <dbReference type="ARBA" id="ARBA00001275"/>
    </source>
</evidence>
<evidence type="ECO:0000256" key="11">
    <source>
        <dbReference type="PIRSR" id="PIRSR000460-1"/>
    </source>
</evidence>
<comment type="caution">
    <text evidence="13">The sequence shown here is derived from an EMBL/GenBank/DDBJ whole genome shotgun (WGS) entry which is preliminary data.</text>
</comment>
<comment type="similarity">
    <text evidence="3">Belongs to the glycogen phosphorylase family.</text>
</comment>
<evidence type="ECO:0000256" key="9">
    <source>
        <dbReference type="ARBA" id="ARBA00023277"/>
    </source>
</evidence>
<evidence type="ECO:0000256" key="2">
    <source>
        <dbReference type="ARBA" id="ARBA00001933"/>
    </source>
</evidence>
<evidence type="ECO:0000256" key="3">
    <source>
        <dbReference type="ARBA" id="ARBA00006047"/>
    </source>
</evidence>
<dbReference type="PIRSF" id="PIRSF000460">
    <property type="entry name" value="Pprylas_GlgP"/>
    <property type="match status" value="1"/>
</dbReference>
<evidence type="ECO:0000256" key="4">
    <source>
        <dbReference type="ARBA" id="ARBA00012591"/>
    </source>
</evidence>
<protein>
    <recommendedName>
        <fullName evidence="4">glycogen phosphorylase</fullName>
        <ecNumber evidence="4">2.4.1.1</ecNumber>
    </recommendedName>
</protein>
<evidence type="ECO:0000256" key="8">
    <source>
        <dbReference type="ARBA" id="ARBA00022898"/>
    </source>
</evidence>
<dbReference type="EMBL" id="LZKI01000033">
    <property type="protein sequence ID" value="OBI45166.1"/>
    <property type="molecule type" value="Genomic_DNA"/>
</dbReference>
<evidence type="ECO:0000259" key="12">
    <source>
        <dbReference type="Pfam" id="PF11897"/>
    </source>
</evidence>
<evidence type="ECO:0000313" key="13">
    <source>
        <dbReference type="EMBL" id="OBI45166.1"/>
    </source>
</evidence>
<name>A0A1A2Z7R8_9MYCO</name>
<reference evidence="13 14" key="1">
    <citation type="submission" date="2016-06" db="EMBL/GenBank/DDBJ databases">
        <authorList>
            <person name="Kjaerup R.B."/>
            <person name="Dalgaard T.S."/>
            <person name="Juul-Madsen H.R."/>
        </authorList>
    </citation>
    <scope>NUCLEOTIDE SEQUENCE [LARGE SCALE GENOMIC DNA]</scope>
    <source>
        <strain evidence="13 14">E1334</strain>
    </source>
</reference>
<dbReference type="InterPro" id="IPR035090">
    <property type="entry name" value="Pyridoxal_P_attach_site"/>
</dbReference>
<dbReference type="PANTHER" id="PTHR42655">
    <property type="entry name" value="GLYCOGEN PHOSPHORYLASE"/>
    <property type="match status" value="1"/>
</dbReference>
<dbReference type="InterPro" id="IPR011834">
    <property type="entry name" value="Agluc_phsphrylas"/>
</dbReference>
<keyword evidence="5" id="KW-0021">Allosteric enzyme</keyword>
<dbReference type="Pfam" id="PF00343">
    <property type="entry name" value="Phosphorylase"/>
    <property type="match status" value="1"/>
</dbReference>